<comment type="caution">
    <text evidence="2">The sequence shown here is derived from an EMBL/GenBank/DDBJ whole genome shotgun (WGS) entry which is preliminary data.</text>
</comment>
<feature type="chain" id="PRO_5046167767" evidence="1">
    <location>
        <begin position="29"/>
        <end position="181"/>
    </location>
</feature>
<proteinExistence type="predicted"/>
<dbReference type="RefSeq" id="WP_166871133.1">
    <property type="nucleotide sequence ID" value="NZ_WHJH01000003.1"/>
</dbReference>
<dbReference type="Proteomes" id="UP000609726">
    <property type="component" value="Unassembled WGS sequence"/>
</dbReference>
<protein>
    <submittedName>
        <fullName evidence="2">Uncharacterized protein</fullName>
    </submittedName>
</protein>
<evidence type="ECO:0000313" key="2">
    <source>
        <dbReference type="EMBL" id="NHZ88423.1"/>
    </source>
</evidence>
<reference evidence="2 3" key="1">
    <citation type="submission" date="2019-10" db="EMBL/GenBank/DDBJ databases">
        <title>Taxonomy of Antarctic Massilia spp.: description of Massilia rubra sp. nov., Massilia aquatica sp. nov., Massilia mucilaginosa sp. nov., Massilia frigida sp. nov. isolated from streams, lakes and regoliths.</title>
        <authorList>
            <person name="Holochova P."/>
            <person name="Sedlacek I."/>
            <person name="Kralova S."/>
            <person name="Maslanova I."/>
            <person name="Busse H.-J."/>
            <person name="Stankova E."/>
            <person name="Vrbovska V."/>
            <person name="Kovarovic V."/>
            <person name="Bartak M."/>
            <person name="Svec P."/>
            <person name="Pantucek R."/>
        </authorList>
    </citation>
    <scope>NUCLEOTIDE SEQUENCE [LARGE SCALE GENOMIC DNA]</scope>
    <source>
        <strain evidence="2 3">CCM 8733</strain>
    </source>
</reference>
<gene>
    <name evidence="2" type="ORF">F2P45_05200</name>
</gene>
<evidence type="ECO:0000313" key="3">
    <source>
        <dbReference type="Proteomes" id="UP000609726"/>
    </source>
</evidence>
<sequence length="181" mass="18796">MPSHFPSRRMAALALALAAILAPAAALADSNWSSVGSTGALDDNCAGAAVSDGNAVRLGGAAAVTCTIRYQISDTWGGAGLAERRFLDTLVLDPGVLTQVRVRLMALNYSTRALTALLTLDSNSFPLAAGFQKRIGSTCADLDFRLNSYFIEVDLVRTTPSLLPAAGPSPGFGLVRLPSCP</sequence>
<evidence type="ECO:0000256" key="1">
    <source>
        <dbReference type="SAM" id="SignalP"/>
    </source>
</evidence>
<keyword evidence="3" id="KW-1185">Reference proteome</keyword>
<dbReference type="EMBL" id="WHJH01000003">
    <property type="protein sequence ID" value="NHZ88423.1"/>
    <property type="molecule type" value="Genomic_DNA"/>
</dbReference>
<feature type="signal peptide" evidence="1">
    <location>
        <begin position="1"/>
        <end position="28"/>
    </location>
</feature>
<keyword evidence="1" id="KW-0732">Signal</keyword>
<organism evidence="2 3">
    <name type="scientific">Massilia mucilaginosa</name>
    <dbReference type="NCBI Taxonomy" id="2609282"/>
    <lineage>
        <taxon>Bacteria</taxon>
        <taxon>Pseudomonadati</taxon>
        <taxon>Pseudomonadota</taxon>
        <taxon>Betaproteobacteria</taxon>
        <taxon>Burkholderiales</taxon>
        <taxon>Oxalobacteraceae</taxon>
        <taxon>Telluria group</taxon>
        <taxon>Massilia</taxon>
    </lineage>
</organism>
<accession>A0ABX0NNT7</accession>
<name>A0ABX0NNT7_9BURK</name>